<name>A0A1M2VLF8_TRAPU</name>
<dbReference type="EMBL" id="MNAD01001045">
    <property type="protein sequence ID" value="OJT08393.1"/>
    <property type="molecule type" value="Genomic_DNA"/>
</dbReference>
<evidence type="ECO:0000313" key="2">
    <source>
        <dbReference type="Proteomes" id="UP000184267"/>
    </source>
</evidence>
<dbReference type="Proteomes" id="UP000184267">
    <property type="component" value="Unassembled WGS sequence"/>
</dbReference>
<protein>
    <submittedName>
        <fullName evidence="1">Uncharacterized protein</fullName>
    </submittedName>
</protein>
<evidence type="ECO:0000313" key="1">
    <source>
        <dbReference type="EMBL" id="OJT08393.1"/>
    </source>
</evidence>
<organism evidence="1 2">
    <name type="scientific">Trametes pubescens</name>
    <name type="common">White-rot fungus</name>
    <dbReference type="NCBI Taxonomy" id="154538"/>
    <lineage>
        <taxon>Eukaryota</taxon>
        <taxon>Fungi</taxon>
        <taxon>Dikarya</taxon>
        <taxon>Basidiomycota</taxon>
        <taxon>Agaricomycotina</taxon>
        <taxon>Agaricomycetes</taxon>
        <taxon>Polyporales</taxon>
        <taxon>Polyporaceae</taxon>
        <taxon>Trametes</taxon>
    </lineage>
</organism>
<dbReference type="AlphaFoldDB" id="A0A1M2VLF8"/>
<sequence>MDLYEVGKLHGLGADAVAFGKMVVSVRDHTDVQDRVGSVGRRVRISAANTNDDLVAPRR</sequence>
<accession>A0A1M2VLF8</accession>
<keyword evidence="2" id="KW-1185">Reference proteome</keyword>
<gene>
    <name evidence="1" type="ORF">TRAPUB_732</name>
</gene>
<proteinExistence type="predicted"/>
<comment type="caution">
    <text evidence="1">The sequence shown here is derived from an EMBL/GenBank/DDBJ whole genome shotgun (WGS) entry which is preliminary data.</text>
</comment>
<reference evidence="1 2" key="1">
    <citation type="submission" date="2016-10" db="EMBL/GenBank/DDBJ databases">
        <title>Genome sequence of the basidiomycete white-rot fungus Trametes pubescens.</title>
        <authorList>
            <person name="Makela M.R."/>
            <person name="Granchi Z."/>
            <person name="Peng M."/>
            <person name="De Vries R.P."/>
            <person name="Grigoriev I."/>
            <person name="Riley R."/>
            <person name="Hilden K."/>
        </authorList>
    </citation>
    <scope>NUCLEOTIDE SEQUENCE [LARGE SCALE GENOMIC DNA]</scope>
    <source>
        <strain evidence="1 2">FBCC735</strain>
    </source>
</reference>